<evidence type="ECO:0000256" key="8">
    <source>
        <dbReference type="SAM" id="Phobius"/>
    </source>
</evidence>
<comment type="subcellular location">
    <subcellularLocation>
        <location evidence="1">Cell membrane</location>
        <topology evidence="1">Multi-pass membrane protein</topology>
    </subcellularLocation>
</comment>
<dbReference type="GO" id="GO:0005886">
    <property type="term" value="C:plasma membrane"/>
    <property type="evidence" value="ECO:0007669"/>
    <property type="project" value="UniProtKB-SubCell"/>
</dbReference>
<proteinExistence type="inferred from homology"/>
<dbReference type="InterPro" id="IPR007208">
    <property type="entry name" value="MrpF/PhaF-like"/>
</dbReference>
<sequence length="87" mass="9554">MDPVKILIYIFSATTALSMVRVVLGPTVADRMVGLTVVASQVLGLLVLIAVDRKLTFYLDVALVYDIFGFIGILAITRYVGNREAHR</sequence>
<evidence type="ECO:0000256" key="5">
    <source>
        <dbReference type="ARBA" id="ARBA00022692"/>
    </source>
</evidence>
<dbReference type="AlphaFoldDB" id="A0A2S4JMA5"/>
<keyword evidence="5 8" id="KW-0812">Transmembrane</keyword>
<evidence type="ECO:0000256" key="4">
    <source>
        <dbReference type="ARBA" id="ARBA00022475"/>
    </source>
</evidence>
<dbReference type="Proteomes" id="UP000237350">
    <property type="component" value="Unassembled WGS sequence"/>
</dbReference>
<dbReference type="GO" id="GO:0015385">
    <property type="term" value="F:sodium:proton antiporter activity"/>
    <property type="evidence" value="ECO:0007669"/>
    <property type="project" value="TreeGrafter"/>
</dbReference>
<keyword evidence="10" id="KW-1185">Reference proteome</keyword>
<feature type="transmembrane region" description="Helical" evidence="8">
    <location>
        <begin position="6"/>
        <end position="24"/>
    </location>
</feature>
<accession>A0A2S4JMA5</accession>
<evidence type="ECO:0000256" key="1">
    <source>
        <dbReference type="ARBA" id="ARBA00004651"/>
    </source>
</evidence>
<evidence type="ECO:0000256" key="2">
    <source>
        <dbReference type="ARBA" id="ARBA00009212"/>
    </source>
</evidence>
<feature type="transmembrane region" description="Helical" evidence="8">
    <location>
        <begin position="57"/>
        <end position="81"/>
    </location>
</feature>
<dbReference type="Pfam" id="PF04066">
    <property type="entry name" value="MrpF_PhaF"/>
    <property type="match status" value="1"/>
</dbReference>
<keyword evidence="7 8" id="KW-0472">Membrane</keyword>
<feature type="transmembrane region" description="Helical" evidence="8">
    <location>
        <begin position="31"/>
        <end position="51"/>
    </location>
</feature>
<dbReference type="EMBL" id="LPWH01000072">
    <property type="protein sequence ID" value="POR00667.1"/>
    <property type="molecule type" value="Genomic_DNA"/>
</dbReference>
<reference evidence="10" key="1">
    <citation type="submission" date="2015-12" db="EMBL/GenBank/DDBJ databases">
        <authorList>
            <person name="Lodha T.D."/>
            <person name="Chintalapati S."/>
            <person name="Chintalapati V.R."/>
            <person name="Sravanthi T."/>
        </authorList>
    </citation>
    <scope>NUCLEOTIDE SEQUENCE [LARGE SCALE GENOMIC DNA]</scope>
    <source>
        <strain evidence="10">JC133</strain>
    </source>
</reference>
<dbReference type="PANTHER" id="PTHR34702">
    <property type="entry name" value="NA(+)/H(+) ANTIPORTER SUBUNIT F1"/>
    <property type="match status" value="1"/>
</dbReference>
<evidence type="ECO:0000256" key="7">
    <source>
        <dbReference type="ARBA" id="ARBA00023136"/>
    </source>
</evidence>
<evidence type="ECO:0000256" key="6">
    <source>
        <dbReference type="ARBA" id="ARBA00022989"/>
    </source>
</evidence>
<comment type="similarity">
    <text evidence="2">Belongs to the CPA3 antiporters (TC 2.A.63) subunit F family.</text>
</comment>
<dbReference type="OrthoDB" id="370691at2"/>
<evidence type="ECO:0000313" key="9">
    <source>
        <dbReference type="EMBL" id="POR00667.1"/>
    </source>
</evidence>
<keyword evidence="6 8" id="KW-1133">Transmembrane helix</keyword>
<dbReference type="PANTHER" id="PTHR34702:SF1">
    <property type="entry name" value="NA(+)_H(+) ANTIPORTER SUBUNIT F"/>
    <property type="match status" value="1"/>
</dbReference>
<comment type="caution">
    <text evidence="9">The sequence shown here is derived from an EMBL/GenBank/DDBJ whole genome shotgun (WGS) entry which is preliminary data.</text>
</comment>
<gene>
    <name evidence="9" type="ORF">AU468_09455</name>
</gene>
<evidence type="ECO:0000256" key="3">
    <source>
        <dbReference type="ARBA" id="ARBA00022448"/>
    </source>
</evidence>
<keyword evidence="4" id="KW-1003">Cell membrane</keyword>
<keyword evidence="3" id="KW-0813">Transport</keyword>
<name>A0A2S4JMA5_9SPIO</name>
<protein>
    <submittedName>
        <fullName evidence="9">pH regulation protein F</fullName>
    </submittedName>
</protein>
<evidence type="ECO:0000313" key="10">
    <source>
        <dbReference type="Proteomes" id="UP000237350"/>
    </source>
</evidence>
<organism evidence="9 10">
    <name type="scientific">Alkalispirochaeta sphaeroplastigenens</name>
    <dbReference type="NCBI Taxonomy" id="1187066"/>
    <lineage>
        <taxon>Bacteria</taxon>
        <taxon>Pseudomonadati</taxon>
        <taxon>Spirochaetota</taxon>
        <taxon>Spirochaetia</taxon>
        <taxon>Spirochaetales</taxon>
        <taxon>Spirochaetaceae</taxon>
        <taxon>Alkalispirochaeta</taxon>
    </lineage>
</organism>